<evidence type="ECO:0000313" key="2">
    <source>
        <dbReference type="EMBL" id="KAH6604976.1"/>
    </source>
</evidence>
<feature type="compositionally biased region" description="Basic and acidic residues" evidence="1">
    <location>
        <begin position="11"/>
        <end position="27"/>
    </location>
</feature>
<organism evidence="2 3">
    <name type="scientific">Trichoderma cornu-damae</name>
    <dbReference type="NCBI Taxonomy" id="654480"/>
    <lineage>
        <taxon>Eukaryota</taxon>
        <taxon>Fungi</taxon>
        <taxon>Dikarya</taxon>
        <taxon>Ascomycota</taxon>
        <taxon>Pezizomycotina</taxon>
        <taxon>Sordariomycetes</taxon>
        <taxon>Hypocreomycetidae</taxon>
        <taxon>Hypocreales</taxon>
        <taxon>Hypocreaceae</taxon>
        <taxon>Trichoderma</taxon>
    </lineage>
</organism>
<evidence type="ECO:0000256" key="1">
    <source>
        <dbReference type="SAM" id="MobiDB-lite"/>
    </source>
</evidence>
<evidence type="ECO:0000313" key="3">
    <source>
        <dbReference type="Proteomes" id="UP000827724"/>
    </source>
</evidence>
<feature type="region of interest" description="Disordered" evidence="1">
    <location>
        <begin position="1"/>
        <end position="27"/>
    </location>
</feature>
<comment type="caution">
    <text evidence="2">The sequence shown here is derived from an EMBL/GenBank/DDBJ whole genome shotgun (WGS) entry which is preliminary data.</text>
</comment>
<reference evidence="2" key="1">
    <citation type="submission" date="2021-08" db="EMBL/GenBank/DDBJ databases">
        <title>Chromosome-Level Trichoderma cornu-damae using Hi-C Data.</title>
        <authorList>
            <person name="Kim C.S."/>
        </authorList>
    </citation>
    <scope>NUCLEOTIDE SEQUENCE</scope>
    <source>
        <strain evidence="2">KA19-0412C</strain>
    </source>
</reference>
<sequence>MALESLGDQPRGSDRLEGRGARRGIELEAHHAPEALAHEVLSSRDPIATYLGDILHEGALGARESPARENRYERPRSPRRDWERDRPRDVDRERDRDWDRERNRTRDWDRDNDRRDDRFVL</sequence>
<feature type="compositionally biased region" description="Basic and acidic residues" evidence="1">
    <location>
        <begin position="65"/>
        <end position="102"/>
    </location>
</feature>
<dbReference type="AlphaFoldDB" id="A0A9P8QFI8"/>
<feature type="region of interest" description="Disordered" evidence="1">
    <location>
        <begin position="58"/>
        <end position="102"/>
    </location>
</feature>
<dbReference type="EMBL" id="JAIWOZ010000005">
    <property type="protein sequence ID" value="KAH6604976.1"/>
    <property type="molecule type" value="Genomic_DNA"/>
</dbReference>
<protein>
    <submittedName>
        <fullName evidence="2">Uncharacterized protein</fullName>
    </submittedName>
</protein>
<proteinExistence type="predicted"/>
<dbReference type="Proteomes" id="UP000827724">
    <property type="component" value="Unassembled WGS sequence"/>
</dbReference>
<name>A0A9P8QFI8_9HYPO</name>
<accession>A0A9P8QFI8</accession>
<gene>
    <name evidence="2" type="ORF">Trco_006683</name>
</gene>
<keyword evidence="3" id="KW-1185">Reference proteome</keyword>